<protein>
    <submittedName>
        <fullName evidence="3">Uncharacterized protein</fullName>
    </submittedName>
</protein>
<evidence type="ECO:0000256" key="2">
    <source>
        <dbReference type="SAM" id="Phobius"/>
    </source>
</evidence>
<name>A0A5C6F5K6_9BACT</name>
<dbReference type="AlphaFoldDB" id="A0A5C6F5K6"/>
<sequence>MGSHPNCDIQIPGSRVPEVAYLACCFASHIEVWPLCALAFSRWGVIRPEIEVLIGRHRIRCLHHSDRHSNNISPGPQQSTVLPNHEEGEGAAVKVELTVAWGENQIQRKLSRPVTILGDDHPSTLRLQGVGMRCCDHAIVSTESRVWMISLNPDVHTPSNTACCEIGLGDSVYQIGSLRIWRTRPDGEIPKNRIDAGISPGLRKPNSSPNRHQLSPHRGVASNLAEPRRHLGLNEFPGPRGQVTSPESLTSRVTDRLVSIDRTKFSKKRILQTAIYFAVFIGSAALLAALALRLAILAGN</sequence>
<keyword evidence="4" id="KW-1185">Reference proteome</keyword>
<reference evidence="3 4" key="1">
    <citation type="submission" date="2019-02" db="EMBL/GenBank/DDBJ databases">
        <title>Deep-cultivation of Planctomycetes and their phenomic and genomic characterization uncovers novel biology.</title>
        <authorList>
            <person name="Wiegand S."/>
            <person name="Jogler M."/>
            <person name="Boedeker C."/>
            <person name="Pinto D."/>
            <person name="Vollmers J."/>
            <person name="Rivas-Marin E."/>
            <person name="Kohn T."/>
            <person name="Peeters S.H."/>
            <person name="Heuer A."/>
            <person name="Rast P."/>
            <person name="Oberbeckmann S."/>
            <person name="Bunk B."/>
            <person name="Jeske O."/>
            <person name="Meyerdierks A."/>
            <person name="Storesund J.E."/>
            <person name="Kallscheuer N."/>
            <person name="Luecker S."/>
            <person name="Lage O.M."/>
            <person name="Pohl T."/>
            <person name="Merkel B.J."/>
            <person name="Hornburger P."/>
            <person name="Mueller R.-W."/>
            <person name="Bruemmer F."/>
            <person name="Labrenz M."/>
            <person name="Spormann A.M."/>
            <person name="Op Den Camp H."/>
            <person name="Overmann J."/>
            <person name="Amann R."/>
            <person name="Jetten M.S.M."/>
            <person name="Mascher T."/>
            <person name="Medema M.H."/>
            <person name="Devos D.P."/>
            <person name="Kaster A.-K."/>
            <person name="Ovreas L."/>
            <person name="Rohde M."/>
            <person name="Galperin M.Y."/>
            <person name="Jogler C."/>
        </authorList>
    </citation>
    <scope>NUCLEOTIDE SEQUENCE [LARGE SCALE GENOMIC DNA]</scope>
    <source>
        <strain evidence="3 4">Poly59</strain>
    </source>
</reference>
<accession>A0A5C6F5K6</accession>
<keyword evidence="2" id="KW-1133">Transmembrane helix</keyword>
<feature type="region of interest" description="Disordered" evidence="1">
    <location>
        <begin position="192"/>
        <end position="217"/>
    </location>
</feature>
<evidence type="ECO:0000313" key="3">
    <source>
        <dbReference type="EMBL" id="TWU55697.1"/>
    </source>
</evidence>
<comment type="caution">
    <text evidence="3">The sequence shown here is derived from an EMBL/GenBank/DDBJ whole genome shotgun (WGS) entry which is preliminary data.</text>
</comment>
<evidence type="ECO:0000313" key="4">
    <source>
        <dbReference type="Proteomes" id="UP000317977"/>
    </source>
</evidence>
<keyword evidence="2" id="KW-0472">Membrane</keyword>
<dbReference type="EMBL" id="SJPX01000002">
    <property type="protein sequence ID" value="TWU55697.1"/>
    <property type="molecule type" value="Genomic_DNA"/>
</dbReference>
<gene>
    <name evidence="3" type="ORF">Poly59_19970</name>
</gene>
<evidence type="ECO:0000256" key="1">
    <source>
        <dbReference type="SAM" id="MobiDB-lite"/>
    </source>
</evidence>
<feature type="transmembrane region" description="Helical" evidence="2">
    <location>
        <begin position="274"/>
        <end position="296"/>
    </location>
</feature>
<keyword evidence="2" id="KW-0812">Transmembrane</keyword>
<dbReference type="Proteomes" id="UP000317977">
    <property type="component" value="Unassembled WGS sequence"/>
</dbReference>
<organism evidence="3 4">
    <name type="scientific">Rubripirellula reticaptiva</name>
    <dbReference type="NCBI Taxonomy" id="2528013"/>
    <lineage>
        <taxon>Bacteria</taxon>
        <taxon>Pseudomonadati</taxon>
        <taxon>Planctomycetota</taxon>
        <taxon>Planctomycetia</taxon>
        <taxon>Pirellulales</taxon>
        <taxon>Pirellulaceae</taxon>
        <taxon>Rubripirellula</taxon>
    </lineage>
</organism>
<proteinExistence type="predicted"/>